<comment type="similarity">
    <text evidence="1">Belongs to the AHA1 family.</text>
</comment>
<evidence type="ECO:0000259" key="2">
    <source>
        <dbReference type="Pfam" id="PF08327"/>
    </source>
</evidence>
<proteinExistence type="inferred from homology"/>
<dbReference type="AlphaFoldDB" id="A0A972JH59"/>
<dbReference type="EMBL" id="JAAMPU010000096">
    <property type="protein sequence ID" value="NMH26773.1"/>
    <property type="molecule type" value="Genomic_DNA"/>
</dbReference>
<dbReference type="RefSeq" id="WP_169525778.1">
    <property type="nucleotide sequence ID" value="NZ_JAAMPU010000096.1"/>
</dbReference>
<name>A0A972JH59_9FLAO</name>
<dbReference type="CDD" id="cd07814">
    <property type="entry name" value="SRPBCC_CalC_Aha1-like"/>
    <property type="match status" value="1"/>
</dbReference>
<evidence type="ECO:0000313" key="3">
    <source>
        <dbReference type="EMBL" id="NMH26773.1"/>
    </source>
</evidence>
<dbReference type="Gene3D" id="3.30.530.20">
    <property type="match status" value="1"/>
</dbReference>
<evidence type="ECO:0000313" key="4">
    <source>
        <dbReference type="Proteomes" id="UP000712080"/>
    </source>
</evidence>
<evidence type="ECO:0000256" key="1">
    <source>
        <dbReference type="ARBA" id="ARBA00006817"/>
    </source>
</evidence>
<dbReference type="SUPFAM" id="SSF55961">
    <property type="entry name" value="Bet v1-like"/>
    <property type="match status" value="1"/>
</dbReference>
<dbReference type="Pfam" id="PF08327">
    <property type="entry name" value="AHSA1"/>
    <property type="match status" value="1"/>
</dbReference>
<sequence>MKNPLLFNFSVDKENKKIYVKREFAADLDRVWAAWTKPELLDQWWAPKPWKAKTKSLDFRDGGRWLYAMVSPEGEEHWSLADYSNIEDKKQFSNLNAFCDENGVITNGISRSQWTNTFTGNGDSTTVNIDITYETVEALEKMIEMGFKEGFTMGLGNLEALLDSGKA</sequence>
<dbReference type="InterPro" id="IPR013538">
    <property type="entry name" value="ASHA1/2-like_C"/>
</dbReference>
<organism evidence="3 4">
    <name type="scientific">Flavobacterium silvaticum</name>
    <dbReference type="NCBI Taxonomy" id="1852020"/>
    <lineage>
        <taxon>Bacteria</taxon>
        <taxon>Pseudomonadati</taxon>
        <taxon>Bacteroidota</taxon>
        <taxon>Flavobacteriia</taxon>
        <taxon>Flavobacteriales</taxon>
        <taxon>Flavobacteriaceae</taxon>
        <taxon>Flavobacterium</taxon>
    </lineage>
</organism>
<reference evidence="3" key="1">
    <citation type="submission" date="2020-02" db="EMBL/GenBank/DDBJ databases">
        <title>Flavobacterium sp. genome.</title>
        <authorList>
            <person name="Jung H.S."/>
            <person name="Baek J.H."/>
            <person name="Jeon C.O."/>
        </authorList>
    </citation>
    <scope>NUCLEOTIDE SEQUENCE</scope>
    <source>
        <strain evidence="3">SE-s28</strain>
    </source>
</reference>
<protein>
    <submittedName>
        <fullName evidence="3">SRPBCC domain-containing protein</fullName>
    </submittedName>
</protein>
<comment type="caution">
    <text evidence="3">The sequence shown here is derived from an EMBL/GenBank/DDBJ whole genome shotgun (WGS) entry which is preliminary data.</text>
</comment>
<dbReference type="InterPro" id="IPR023393">
    <property type="entry name" value="START-like_dom_sf"/>
</dbReference>
<keyword evidence="4" id="KW-1185">Reference proteome</keyword>
<accession>A0A972JH59</accession>
<gene>
    <name evidence="3" type="ORF">G6047_01910</name>
</gene>
<dbReference type="Proteomes" id="UP000712080">
    <property type="component" value="Unassembled WGS sequence"/>
</dbReference>
<feature type="domain" description="Activator of Hsp90 ATPase homologue 1/2-like C-terminal" evidence="2">
    <location>
        <begin position="26"/>
        <end position="162"/>
    </location>
</feature>